<feature type="compositionally biased region" description="Low complexity" evidence="1">
    <location>
        <begin position="59"/>
        <end position="72"/>
    </location>
</feature>
<feature type="compositionally biased region" description="Basic residues" evidence="1">
    <location>
        <begin position="200"/>
        <end position="212"/>
    </location>
</feature>
<feature type="compositionally biased region" description="Acidic residues" evidence="1">
    <location>
        <begin position="144"/>
        <end position="154"/>
    </location>
</feature>
<feature type="region of interest" description="Disordered" evidence="1">
    <location>
        <begin position="35"/>
        <end position="248"/>
    </location>
</feature>
<evidence type="ECO:0000256" key="1">
    <source>
        <dbReference type="SAM" id="MobiDB-lite"/>
    </source>
</evidence>
<feature type="compositionally biased region" description="Polar residues" evidence="1">
    <location>
        <begin position="39"/>
        <end position="49"/>
    </location>
</feature>
<dbReference type="EMBL" id="CAJVCH010389851">
    <property type="protein sequence ID" value="CAG7817254.1"/>
    <property type="molecule type" value="Genomic_DNA"/>
</dbReference>
<dbReference type="Proteomes" id="UP000708208">
    <property type="component" value="Unassembled WGS sequence"/>
</dbReference>
<keyword evidence="4" id="KW-1185">Reference proteome</keyword>
<feature type="signal peptide" evidence="2">
    <location>
        <begin position="1"/>
        <end position="19"/>
    </location>
</feature>
<accession>A0A8J2KQ12</accession>
<feature type="compositionally biased region" description="Basic and acidic residues" evidence="1">
    <location>
        <begin position="391"/>
        <end position="401"/>
    </location>
</feature>
<protein>
    <submittedName>
        <fullName evidence="3">Uncharacterized protein</fullName>
    </submittedName>
</protein>
<sequence>MRLLAIVLFFSALVAATLAAPAVERDDKVVEQLVEEAEPTTQVSISDVPNSKEDELAEDATALPAEEATTLPSTRDGRQIDDEASSEDDPEDDDDDDDEEEEDEEEEEEEAARNQAVKPSKKSTPIKNKHKTAEKPIPVLGEGGVEDDEAEDLGLFEREEPKSDEKASDEKESEEDPKDEQEDEEEESNEDEERDEPAGKKPKQTKRPKQPPKLRERQPISKAPSSGEIHPIFPVVGNPPTLEDVGQGNVGEQDLPIIRSAVMKNYLKLAPSTSSGAFQKYHLRDPSKLKRKKAGLIDINGKKKVYVEYDDGTVQIVEDAPTLASNSKDQTKKHSVFHEVADFFFDLVGNRKDFIFEDLDDEEDHKPEDSEEKKDRSLEESEETFAPDGDEIFRRGPRDELFTEPDIIIGNVEDEMGEDDDLRPTGLIAEPASNERGDVDDSPPPAPAQNEVEQPLAIAVVQREDENEPNVPVVPVIVEESNSPAAGSEVAESKPEPSRKTKPKKEKDEDEEDDDEEDEEEEEEEEEEAARSEKVSRSQTEDVLYYYPIPANPVVQVPADEFF</sequence>
<organism evidence="3 4">
    <name type="scientific">Allacma fusca</name>
    <dbReference type="NCBI Taxonomy" id="39272"/>
    <lineage>
        <taxon>Eukaryota</taxon>
        <taxon>Metazoa</taxon>
        <taxon>Ecdysozoa</taxon>
        <taxon>Arthropoda</taxon>
        <taxon>Hexapoda</taxon>
        <taxon>Collembola</taxon>
        <taxon>Symphypleona</taxon>
        <taxon>Sminthuridae</taxon>
        <taxon>Allacma</taxon>
    </lineage>
</organism>
<feature type="compositionally biased region" description="Basic and acidic residues" evidence="1">
    <location>
        <begin position="364"/>
        <end position="379"/>
    </location>
</feature>
<comment type="caution">
    <text evidence="3">The sequence shown here is derived from an EMBL/GenBank/DDBJ whole genome shotgun (WGS) entry which is preliminary data.</text>
</comment>
<proteinExistence type="predicted"/>
<feature type="compositionally biased region" description="Acidic residues" evidence="1">
    <location>
        <begin position="508"/>
        <end position="528"/>
    </location>
</feature>
<feature type="compositionally biased region" description="Acidic residues" evidence="1">
    <location>
        <begin position="412"/>
        <end position="421"/>
    </location>
</feature>
<feature type="compositionally biased region" description="Acidic residues" evidence="1">
    <location>
        <begin position="171"/>
        <end position="195"/>
    </location>
</feature>
<name>A0A8J2KQ12_9HEXA</name>
<evidence type="ECO:0000256" key="2">
    <source>
        <dbReference type="SAM" id="SignalP"/>
    </source>
</evidence>
<evidence type="ECO:0000313" key="3">
    <source>
        <dbReference type="EMBL" id="CAG7817254.1"/>
    </source>
</evidence>
<feature type="compositionally biased region" description="Basic and acidic residues" evidence="1">
    <location>
        <begin position="155"/>
        <end position="170"/>
    </location>
</feature>
<feature type="compositionally biased region" description="Low complexity" evidence="1">
    <location>
        <begin position="469"/>
        <end position="484"/>
    </location>
</feature>
<feature type="compositionally biased region" description="Acidic residues" evidence="1">
    <location>
        <begin position="380"/>
        <end position="390"/>
    </location>
</feature>
<feature type="chain" id="PRO_5035214224" evidence="2">
    <location>
        <begin position="20"/>
        <end position="563"/>
    </location>
</feature>
<gene>
    <name evidence="3" type="ORF">AFUS01_LOCUS27832</name>
</gene>
<feature type="compositionally biased region" description="Acidic residues" evidence="1">
    <location>
        <begin position="82"/>
        <end position="110"/>
    </location>
</feature>
<reference evidence="3" key="1">
    <citation type="submission" date="2021-06" db="EMBL/GenBank/DDBJ databases">
        <authorList>
            <person name="Hodson N. C."/>
            <person name="Mongue J. A."/>
            <person name="Jaron S. K."/>
        </authorList>
    </citation>
    <scope>NUCLEOTIDE SEQUENCE</scope>
</reference>
<feature type="compositionally biased region" description="Basic and acidic residues" evidence="1">
    <location>
        <begin position="529"/>
        <end position="540"/>
    </location>
</feature>
<dbReference type="AlphaFoldDB" id="A0A8J2KQ12"/>
<keyword evidence="2" id="KW-0732">Signal</keyword>
<feature type="region of interest" description="Disordered" evidence="1">
    <location>
        <begin position="359"/>
        <end position="541"/>
    </location>
</feature>
<evidence type="ECO:0000313" key="4">
    <source>
        <dbReference type="Proteomes" id="UP000708208"/>
    </source>
</evidence>